<dbReference type="SMART" id="SM00382">
    <property type="entry name" value="AAA"/>
    <property type="match status" value="1"/>
</dbReference>
<sequence length="305" mass="33711">MSDVLTVSHLTKKIDGRTIVDGISFTVKQGEIFGLLGPNGAGKTTTIRMLVGLARPTEGTVQLCGYDIHGERREAMRHIGTIVENPELYPYLSGYENLLQFARLSGNVSADKLQATIRLVGLEDRIHDKVRRYSLGMRQRLGLAQALLHSPSLLILDEPTNGLDPSGIREFRELLLQLAGQGTSILISSHMLAELEMICDRVGVIDHGKWITTASLEELRTMSTNNRLALEVNDPQAALDCLTFEHMTLQVQLGEGNVIEISGHEGQLNPVLDTLLRNHIQVFNLERKQQTLEDVFLQMTGGTPA</sequence>
<dbReference type="RefSeq" id="WP_378112201.1">
    <property type="nucleotide sequence ID" value="NZ_JBHSNC010000038.1"/>
</dbReference>
<dbReference type="PROSITE" id="PS00211">
    <property type="entry name" value="ABC_TRANSPORTER_1"/>
    <property type="match status" value="1"/>
</dbReference>
<dbReference type="InterPro" id="IPR003439">
    <property type="entry name" value="ABC_transporter-like_ATP-bd"/>
</dbReference>
<keyword evidence="4 6" id="KW-0067">ATP-binding</keyword>
<proteinExistence type="inferred from homology"/>
<keyword evidence="7" id="KW-1185">Reference proteome</keyword>
<keyword evidence="3" id="KW-0547">Nucleotide-binding</keyword>
<dbReference type="PANTHER" id="PTHR43335:SF4">
    <property type="entry name" value="ABC TRANSPORTER, ATP-BINDING PROTEIN"/>
    <property type="match status" value="1"/>
</dbReference>
<evidence type="ECO:0000256" key="1">
    <source>
        <dbReference type="ARBA" id="ARBA00005417"/>
    </source>
</evidence>
<evidence type="ECO:0000313" key="6">
    <source>
        <dbReference type="EMBL" id="MFC5530263.1"/>
    </source>
</evidence>
<dbReference type="InterPro" id="IPR003593">
    <property type="entry name" value="AAA+_ATPase"/>
</dbReference>
<dbReference type="InterPro" id="IPR027417">
    <property type="entry name" value="P-loop_NTPase"/>
</dbReference>
<comment type="caution">
    <text evidence="6">The sequence shown here is derived from an EMBL/GenBank/DDBJ whole genome shotgun (WGS) entry which is preliminary data.</text>
</comment>
<name>A0ABW0QZD3_9BACL</name>
<dbReference type="InterPro" id="IPR017871">
    <property type="entry name" value="ABC_transporter-like_CS"/>
</dbReference>
<dbReference type="EMBL" id="JBHSNC010000038">
    <property type="protein sequence ID" value="MFC5530263.1"/>
    <property type="molecule type" value="Genomic_DNA"/>
</dbReference>
<evidence type="ECO:0000259" key="5">
    <source>
        <dbReference type="PROSITE" id="PS50893"/>
    </source>
</evidence>
<feature type="domain" description="ABC transporter" evidence="5">
    <location>
        <begin position="5"/>
        <end position="232"/>
    </location>
</feature>
<dbReference type="PANTHER" id="PTHR43335">
    <property type="entry name" value="ABC TRANSPORTER, ATP-BINDING PROTEIN"/>
    <property type="match status" value="1"/>
</dbReference>
<evidence type="ECO:0000256" key="4">
    <source>
        <dbReference type="ARBA" id="ARBA00022840"/>
    </source>
</evidence>
<evidence type="ECO:0000256" key="3">
    <source>
        <dbReference type="ARBA" id="ARBA00022741"/>
    </source>
</evidence>
<organism evidence="6 7">
    <name type="scientific">Cohnella yongneupensis</name>
    <dbReference type="NCBI Taxonomy" id="425006"/>
    <lineage>
        <taxon>Bacteria</taxon>
        <taxon>Bacillati</taxon>
        <taxon>Bacillota</taxon>
        <taxon>Bacilli</taxon>
        <taxon>Bacillales</taxon>
        <taxon>Paenibacillaceae</taxon>
        <taxon>Cohnella</taxon>
    </lineage>
</organism>
<dbReference type="GO" id="GO:0005524">
    <property type="term" value="F:ATP binding"/>
    <property type="evidence" value="ECO:0007669"/>
    <property type="project" value="UniProtKB-KW"/>
</dbReference>
<dbReference type="Proteomes" id="UP001596108">
    <property type="component" value="Unassembled WGS sequence"/>
</dbReference>
<evidence type="ECO:0000313" key="7">
    <source>
        <dbReference type="Proteomes" id="UP001596108"/>
    </source>
</evidence>
<dbReference type="PROSITE" id="PS50893">
    <property type="entry name" value="ABC_TRANSPORTER_2"/>
    <property type="match status" value="1"/>
</dbReference>
<keyword evidence="2" id="KW-0813">Transport</keyword>
<gene>
    <name evidence="6" type="ORF">ACFPQ4_12570</name>
</gene>
<evidence type="ECO:0000256" key="2">
    <source>
        <dbReference type="ARBA" id="ARBA00022448"/>
    </source>
</evidence>
<dbReference type="Gene3D" id="3.40.50.300">
    <property type="entry name" value="P-loop containing nucleotide triphosphate hydrolases"/>
    <property type="match status" value="1"/>
</dbReference>
<dbReference type="SUPFAM" id="SSF52540">
    <property type="entry name" value="P-loop containing nucleoside triphosphate hydrolases"/>
    <property type="match status" value="1"/>
</dbReference>
<protein>
    <submittedName>
        <fullName evidence="6">ABC transporter ATP-binding protein</fullName>
    </submittedName>
</protein>
<accession>A0ABW0QZD3</accession>
<reference evidence="7" key="1">
    <citation type="journal article" date="2019" name="Int. J. Syst. Evol. Microbiol.">
        <title>The Global Catalogue of Microorganisms (GCM) 10K type strain sequencing project: providing services to taxonomists for standard genome sequencing and annotation.</title>
        <authorList>
            <consortium name="The Broad Institute Genomics Platform"/>
            <consortium name="The Broad Institute Genome Sequencing Center for Infectious Disease"/>
            <person name="Wu L."/>
            <person name="Ma J."/>
        </authorList>
    </citation>
    <scope>NUCLEOTIDE SEQUENCE [LARGE SCALE GENOMIC DNA]</scope>
    <source>
        <strain evidence="7">CGMCC 1.18578</strain>
    </source>
</reference>
<comment type="similarity">
    <text evidence="1">Belongs to the ABC transporter superfamily.</text>
</comment>
<dbReference type="Pfam" id="PF00005">
    <property type="entry name" value="ABC_tran"/>
    <property type="match status" value="1"/>
</dbReference>